<reference evidence="1 2" key="1">
    <citation type="submission" date="2019-07" db="EMBL/GenBank/DDBJ databases">
        <title>Whole genome shotgun sequence of Adhaeribacter aerolatus NBRC 106133.</title>
        <authorList>
            <person name="Hosoyama A."/>
            <person name="Uohara A."/>
            <person name="Ohji S."/>
            <person name="Ichikawa N."/>
        </authorList>
    </citation>
    <scope>NUCLEOTIDE SEQUENCE [LARGE SCALE GENOMIC DNA]</scope>
    <source>
        <strain evidence="1 2">NBRC 106133</strain>
    </source>
</reference>
<gene>
    <name evidence="1" type="ORF">AAE02nite_21920</name>
</gene>
<sequence>MGKLLHWAITEADKTVQANASAAGKCFVGAAFCGKSATGTRLSPMFSGKYVVLP</sequence>
<organism evidence="1 2">
    <name type="scientific">Adhaeribacter aerolatus</name>
    <dbReference type="NCBI Taxonomy" id="670289"/>
    <lineage>
        <taxon>Bacteria</taxon>
        <taxon>Pseudomonadati</taxon>
        <taxon>Bacteroidota</taxon>
        <taxon>Cytophagia</taxon>
        <taxon>Cytophagales</taxon>
        <taxon>Hymenobacteraceae</taxon>
        <taxon>Adhaeribacter</taxon>
    </lineage>
</organism>
<keyword evidence="2" id="KW-1185">Reference proteome</keyword>
<evidence type="ECO:0000313" key="2">
    <source>
        <dbReference type="Proteomes" id="UP000321532"/>
    </source>
</evidence>
<dbReference type="Proteomes" id="UP000321532">
    <property type="component" value="Unassembled WGS sequence"/>
</dbReference>
<comment type="caution">
    <text evidence="1">The sequence shown here is derived from an EMBL/GenBank/DDBJ whole genome shotgun (WGS) entry which is preliminary data.</text>
</comment>
<evidence type="ECO:0000313" key="1">
    <source>
        <dbReference type="EMBL" id="GEO04528.1"/>
    </source>
</evidence>
<dbReference type="RefSeq" id="WP_170252579.1">
    <property type="nucleotide sequence ID" value="NZ_BJYS01000015.1"/>
</dbReference>
<dbReference type="AlphaFoldDB" id="A0A512AXT8"/>
<accession>A0A512AXT8</accession>
<name>A0A512AXT8_9BACT</name>
<protein>
    <submittedName>
        <fullName evidence="1">Uncharacterized protein</fullName>
    </submittedName>
</protein>
<dbReference type="EMBL" id="BJYS01000015">
    <property type="protein sequence ID" value="GEO04528.1"/>
    <property type="molecule type" value="Genomic_DNA"/>
</dbReference>
<proteinExistence type="predicted"/>